<evidence type="ECO:0000313" key="3">
    <source>
        <dbReference type="Proteomes" id="UP001486565"/>
    </source>
</evidence>
<sequence>MKKWMVLYLILIGLLVWGFIGVFNPFFSEFDMKVNNKEKQVSTIHFIHWTPFPEKIFEQFNRKYPDIEIEYEQIDREHYSDLLKSRISSGERIDVMGIMPADYEEFVLTNVLVDLSDQPFLENYHPKVREAIKSMSLQKREYAVVYRDWVYGIWYNKIIFSKYNLDIPKNYEEFLEVCKILKSKDVAPIVLGGRDDYHARLILSIRFFDFLKSHPDWSKNLQYGNVSWNDEELLDVLKDIENFIKEGYLKENSLELTYHQAFLEFVNGQAAMIIMGDWSTNLIQYDIEKVCDPGVFPIPYNKEGEVLEVPGSNGDNLIGIFSGSEKREQAKLFLEYLSSKEAAQVYTDITMTVPPIKGINTDNVKYYELWEPLRKAKRIPVQTNLLDSAKQKSIDRKVKELLMGNITAEELLEQFNKPDD</sequence>
<keyword evidence="3" id="KW-1185">Reference proteome</keyword>
<dbReference type="Pfam" id="PF01547">
    <property type="entry name" value="SBP_bac_1"/>
    <property type="match status" value="1"/>
</dbReference>
<feature type="transmembrane region" description="Helical" evidence="1">
    <location>
        <begin position="6"/>
        <end position="27"/>
    </location>
</feature>
<protein>
    <submittedName>
        <fullName evidence="2">ABC transporter substrate-binding protein</fullName>
    </submittedName>
</protein>
<dbReference type="SUPFAM" id="SSF53850">
    <property type="entry name" value="Periplasmic binding protein-like II"/>
    <property type="match status" value="1"/>
</dbReference>
<evidence type="ECO:0000313" key="2">
    <source>
        <dbReference type="EMBL" id="WZL68990.1"/>
    </source>
</evidence>
<name>A0ABZ2Y1E4_9FIRM</name>
<dbReference type="InterPro" id="IPR006059">
    <property type="entry name" value="SBP"/>
</dbReference>
<keyword evidence="1" id="KW-0472">Membrane</keyword>
<dbReference type="Gene3D" id="3.40.190.10">
    <property type="entry name" value="Periplasmic binding protein-like II"/>
    <property type="match status" value="2"/>
</dbReference>
<dbReference type="Proteomes" id="UP001486565">
    <property type="component" value="Chromosome"/>
</dbReference>
<evidence type="ECO:0000256" key="1">
    <source>
        <dbReference type="SAM" id="Phobius"/>
    </source>
</evidence>
<dbReference type="RefSeq" id="WP_341875994.1">
    <property type="nucleotide sequence ID" value="NZ_CP121687.1"/>
</dbReference>
<reference evidence="2 3" key="1">
    <citation type="submission" date="2023-03" db="EMBL/GenBank/DDBJ databases">
        <title>Novel Species.</title>
        <authorList>
            <person name="Ma S."/>
        </authorList>
    </citation>
    <scope>NUCLEOTIDE SEQUENCE [LARGE SCALE GENOMIC DNA]</scope>
    <source>
        <strain evidence="2 3">LIND6LT2</strain>
    </source>
</reference>
<keyword evidence="1" id="KW-1133">Transmembrane helix</keyword>
<organism evidence="2 3">
    <name type="scientific">Defluviitalea saccharophila</name>
    <dbReference type="NCBI Taxonomy" id="879970"/>
    <lineage>
        <taxon>Bacteria</taxon>
        <taxon>Bacillati</taxon>
        <taxon>Bacillota</taxon>
        <taxon>Clostridia</taxon>
        <taxon>Lachnospirales</taxon>
        <taxon>Defluviitaleaceae</taxon>
        <taxon>Defluviitalea</taxon>
    </lineage>
</organism>
<dbReference type="InterPro" id="IPR050490">
    <property type="entry name" value="Bact_solute-bd_prot1"/>
</dbReference>
<gene>
    <name evidence="2" type="ORF">QBE51_09185</name>
</gene>
<dbReference type="EMBL" id="CP121687">
    <property type="protein sequence ID" value="WZL68990.1"/>
    <property type="molecule type" value="Genomic_DNA"/>
</dbReference>
<keyword evidence="1" id="KW-0812">Transmembrane</keyword>
<accession>A0ABZ2Y1E4</accession>
<proteinExistence type="predicted"/>
<dbReference type="PANTHER" id="PTHR43649">
    <property type="entry name" value="ARABINOSE-BINDING PROTEIN-RELATED"/>
    <property type="match status" value="1"/>
</dbReference>